<dbReference type="Gene3D" id="3.40.50.720">
    <property type="entry name" value="NAD(P)-binding Rossmann-like Domain"/>
    <property type="match status" value="1"/>
</dbReference>
<reference evidence="6" key="1">
    <citation type="submission" date="2018-05" db="EMBL/GenBank/DDBJ databases">
        <authorList>
            <person name="Lanie J.A."/>
            <person name="Ng W.-L."/>
            <person name="Kazmierczak K.M."/>
            <person name="Andrzejewski T.M."/>
            <person name="Davidsen T.M."/>
            <person name="Wayne K.J."/>
            <person name="Tettelin H."/>
            <person name="Glass J.I."/>
            <person name="Rusch D."/>
            <person name="Podicherti R."/>
            <person name="Tsui H.-C.T."/>
            <person name="Winkler M.E."/>
        </authorList>
    </citation>
    <scope>NUCLEOTIDE SEQUENCE</scope>
</reference>
<accession>A0A382X5D4</accession>
<dbReference type="GO" id="GO:0070403">
    <property type="term" value="F:NAD+ binding"/>
    <property type="evidence" value="ECO:0007669"/>
    <property type="project" value="InterPro"/>
</dbReference>
<dbReference type="EMBL" id="UINC01164798">
    <property type="protein sequence ID" value="SVD65835.1"/>
    <property type="molecule type" value="Genomic_DNA"/>
</dbReference>
<dbReference type="PANTHER" id="PTHR43078">
    <property type="entry name" value="UDP-GLUCURONIC ACID DECARBOXYLASE-RELATED"/>
    <property type="match status" value="1"/>
</dbReference>
<dbReference type="GO" id="GO:0005737">
    <property type="term" value="C:cytoplasm"/>
    <property type="evidence" value="ECO:0007669"/>
    <property type="project" value="TreeGrafter"/>
</dbReference>
<dbReference type="GO" id="GO:0048040">
    <property type="term" value="F:UDP-glucuronate decarboxylase activity"/>
    <property type="evidence" value="ECO:0007669"/>
    <property type="project" value="TreeGrafter"/>
</dbReference>
<name>A0A382X5D4_9ZZZZ</name>
<keyword evidence="3" id="KW-0520">NAD</keyword>
<evidence type="ECO:0000256" key="3">
    <source>
        <dbReference type="ARBA" id="ARBA00023027"/>
    </source>
</evidence>
<organism evidence="6">
    <name type="scientific">marine metagenome</name>
    <dbReference type="NCBI Taxonomy" id="408172"/>
    <lineage>
        <taxon>unclassified sequences</taxon>
        <taxon>metagenomes</taxon>
        <taxon>ecological metagenomes</taxon>
    </lineage>
</organism>
<dbReference type="SUPFAM" id="SSF51735">
    <property type="entry name" value="NAD(P)-binding Rossmann-fold domains"/>
    <property type="match status" value="1"/>
</dbReference>
<comment type="cofactor">
    <cofactor evidence="1">
        <name>NAD(+)</name>
        <dbReference type="ChEBI" id="CHEBI:57540"/>
    </cofactor>
</comment>
<keyword evidence="2" id="KW-0210">Decarboxylase</keyword>
<evidence type="ECO:0000259" key="5">
    <source>
        <dbReference type="Pfam" id="PF01370"/>
    </source>
</evidence>
<dbReference type="Pfam" id="PF01370">
    <property type="entry name" value="Epimerase"/>
    <property type="match status" value="1"/>
</dbReference>
<dbReference type="InterPro" id="IPR036291">
    <property type="entry name" value="NAD(P)-bd_dom_sf"/>
</dbReference>
<dbReference type="PANTHER" id="PTHR43078:SF6">
    <property type="entry name" value="UDP-GLUCURONIC ACID DECARBOXYLASE 1"/>
    <property type="match status" value="1"/>
</dbReference>
<dbReference type="InterPro" id="IPR044516">
    <property type="entry name" value="UXS-like"/>
</dbReference>
<sequence length="184" mass="21469">FASSQMSNMSYSNYGLLKLLSERISNQLNGNYVKFWNVYGVEKDLNKSHVITDFILMALKSKKIKMLTAGKESREFLHADDCSVGLEIIMKNHKQFQNQNNELHLTTGKRITVLNIAKIIKKISKSKNLNVQIIPGKKKDTLQLNKKNKFNNYLNKFWKPKISINLGIEDVYQYYQKNFNKMKK</sequence>
<evidence type="ECO:0000256" key="4">
    <source>
        <dbReference type="ARBA" id="ARBA00023239"/>
    </source>
</evidence>
<dbReference type="AlphaFoldDB" id="A0A382X5D4"/>
<evidence type="ECO:0000256" key="1">
    <source>
        <dbReference type="ARBA" id="ARBA00001911"/>
    </source>
</evidence>
<feature type="non-terminal residue" evidence="6">
    <location>
        <position position="1"/>
    </location>
</feature>
<feature type="domain" description="NAD-dependent epimerase/dehydratase" evidence="5">
    <location>
        <begin position="12"/>
        <end position="95"/>
    </location>
</feature>
<gene>
    <name evidence="6" type="ORF">METZ01_LOCUS418689</name>
</gene>
<keyword evidence="4" id="KW-0456">Lyase</keyword>
<evidence type="ECO:0000256" key="2">
    <source>
        <dbReference type="ARBA" id="ARBA00022793"/>
    </source>
</evidence>
<dbReference type="GO" id="GO:0042732">
    <property type="term" value="P:D-xylose metabolic process"/>
    <property type="evidence" value="ECO:0007669"/>
    <property type="project" value="InterPro"/>
</dbReference>
<proteinExistence type="predicted"/>
<dbReference type="InterPro" id="IPR001509">
    <property type="entry name" value="Epimerase_deHydtase"/>
</dbReference>
<protein>
    <recommendedName>
        <fullName evidence="5">NAD-dependent epimerase/dehydratase domain-containing protein</fullName>
    </recommendedName>
</protein>
<evidence type="ECO:0000313" key="6">
    <source>
        <dbReference type="EMBL" id="SVD65835.1"/>
    </source>
</evidence>